<name>A0A0J8UGW3_9MYCO</name>
<feature type="transmembrane region" description="Helical" evidence="1">
    <location>
        <begin position="116"/>
        <end position="134"/>
    </location>
</feature>
<feature type="transmembrane region" description="Helical" evidence="1">
    <location>
        <begin position="201"/>
        <end position="218"/>
    </location>
</feature>
<feature type="transmembrane region" description="Helical" evidence="1">
    <location>
        <begin position="146"/>
        <end position="166"/>
    </location>
</feature>
<keyword evidence="1" id="KW-1133">Transmembrane helix</keyword>
<reference evidence="2 3" key="1">
    <citation type="submission" date="2015-06" db="EMBL/GenBank/DDBJ databases">
        <title>Genome sequence of Mycobacterium conceptionense strain MLE.</title>
        <authorList>
            <person name="Greninger A.L."/>
            <person name="Cunningham G."/>
            <person name="Chiu C.Y."/>
            <person name="Miller S."/>
        </authorList>
    </citation>
    <scope>NUCLEOTIDE SEQUENCE [LARGE SCALE GENOMIC DNA]</scope>
    <source>
        <strain evidence="2 3">MLE</strain>
    </source>
</reference>
<keyword evidence="1" id="KW-0472">Membrane</keyword>
<comment type="caution">
    <text evidence="2">The sequence shown here is derived from an EMBL/GenBank/DDBJ whole genome shotgun (WGS) entry which is preliminary data.</text>
</comment>
<dbReference type="Proteomes" id="UP000037594">
    <property type="component" value="Unassembled WGS sequence"/>
</dbReference>
<sequence length="235" mass="24065">MGQPAQPTVPFLDVQILRPHRVRARLAGLAAVAGTGGCRVAFLNLSHPVASCAAMSTIITTTDFAVPDTDPVHSPAGFADEVARLALFLSGLAIAGIGFLAVRAADHDALGLFNQLGAGVFALGAVALFATAASQLRRGAHRSYRWVAFTIMSVFTALPLAAAAVHSSAPPALAAVTMAAGSLIAAAGFVATAPVRSVRQLLTITLAIGAACAAALYGPQYVPELVEHVRSRYQS</sequence>
<proteinExistence type="predicted"/>
<evidence type="ECO:0000256" key="1">
    <source>
        <dbReference type="SAM" id="Phobius"/>
    </source>
</evidence>
<dbReference type="RefSeq" id="WP_048895578.1">
    <property type="nucleotide sequence ID" value="NZ_LFOD01000003.1"/>
</dbReference>
<dbReference type="AlphaFoldDB" id="A0A0J8UGW3"/>
<feature type="transmembrane region" description="Helical" evidence="1">
    <location>
        <begin position="172"/>
        <end position="194"/>
    </location>
</feature>
<feature type="transmembrane region" description="Helical" evidence="1">
    <location>
        <begin position="85"/>
        <end position="104"/>
    </location>
</feature>
<evidence type="ECO:0008006" key="4">
    <source>
        <dbReference type="Google" id="ProtNLM"/>
    </source>
</evidence>
<organism evidence="2 3">
    <name type="scientific">Mycolicibacterium conceptionense</name>
    <dbReference type="NCBI Taxonomy" id="451644"/>
    <lineage>
        <taxon>Bacteria</taxon>
        <taxon>Bacillati</taxon>
        <taxon>Actinomycetota</taxon>
        <taxon>Actinomycetes</taxon>
        <taxon>Mycobacteriales</taxon>
        <taxon>Mycobacteriaceae</taxon>
        <taxon>Mycolicibacterium</taxon>
    </lineage>
</organism>
<protein>
    <recommendedName>
        <fullName evidence="4">Transmembrane protein</fullName>
    </recommendedName>
</protein>
<evidence type="ECO:0000313" key="3">
    <source>
        <dbReference type="Proteomes" id="UP000037594"/>
    </source>
</evidence>
<dbReference type="PATRIC" id="fig|451644.5.peg.1271"/>
<gene>
    <name evidence="2" type="ORF">ACT17_06230</name>
</gene>
<dbReference type="EMBL" id="LFOD01000003">
    <property type="protein sequence ID" value="KMV19635.1"/>
    <property type="molecule type" value="Genomic_DNA"/>
</dbReference>
<accession>A0A0J8UGW3</accession>
<evidence type="ECO:0000313" key="2">
    <source>
        <dbReference type="EMBL" id="KMV19635.1"/>
    </source>
</evidence>
<keyword evidence="1" id="KW-0812">Transmembrane</keyword>